<keyword evidence="5" id="KW-1185">Reference proteome</keyword>
<evidence type="ECO:0000259" key="3">
    <source>
        <dbReference type="Pfam" id="PF07804"/>
    </source>
</evidence>
<keyword evidence="1" id="KW-0808">Transferase</keyword>
<gene>
    <name evidence="4" type="ORF">FG381_02160</name>
</gene>
<dbReference type="Proteomes" id="UP000308889">
    <property type="component" value="Chromosome"/>
</dbReference>
<dbReference type="RefSeq" id="WP_139687328.1">
    <property type="nucleotide sequence ID" value="NZ_CP040882.1"/>
</dbReference>
<evidence type="ECO:0000313" key="5">
    <source>
        <dbReference type="Proteomes" id="UP000308889"/>
    </source>
</evidence>
<dbReference type="InterPro" id="IPR012893">
    <property type="entry name" value="HipA-like_C"/>
</dbReference>
<dbReference type="EMBL" id="CP040882">
    <property type="protein sequence ID" value="QDA53845.1"/>
    <property type="molecule type" value="Genomic_DNA"/>
</dbReference>
<name>A0ABX5VCC1_9BURK</name>
<protein>
    <submittedName>
        <fullName evidence="4">HipA domain-containing protein</fullName>
    </submittedName>
</protein>
<keyword evidence="2" id="KW-0418">Kinase</keyword>
<evidence type="ECO:0000313" key="4">
    <source>
        <dbReference type="EMBL" id="QDA53845.1"/>
    </source>
</evidence>
<feature type="domain" description="HipA-like C-terminal" evidence="3">
    <location>
        <begin position="190"/>
        <end position="305"/>
    </location>
</feature>
<sequence length="378" mass="41529">MNSTSSFRQPLLPRFRYSTEWIESGFALGADLPLESGVKMPARGKQLFGFLADRALSPQSGSIFQSARNAGSKIMDGSEAFRNAGEMEMLSLLLPHRDAHAGGAEFYTDGVQAGSASRIPNESSSLESILYALHAEERGRANLKALIDLSSATALPGRHTAQVVVSGNEEKALTLRRYSDLIDAPLWREVFMQLARDCGIACVDTRLADTMGARALFADRADRNDGLKRFTLSARTLSPERSVSYLGIADILNREGAVPRLDLPQVWRRMVFSLLTGAEDRGEKWLFYRTDLGWRLAKTHGFSPASGAARRLTVDGRRPLASLDDAVRLAPYFAMTLADAKASAQEMRRVLSFWEDRALELGADASEAEMLSPGFEAY</sequence>
<accession>A0ABX5VCC1</accession>
<evidence type="ECO:0000256" key="1">
    <source>
        <dbReference type="ARBA" id="ARBA00022679"/>
    </source>
</evidence>
<evidence type="ECO:0000256" key="2">
    <source>
        <dbReference type="ARBA" id="ARBA00022777"/>
    </source>
</evidence>
<reference evidence="5" key="1">
    <citation type="submission" date="2019-06" db="EMBL/GenBank/DDBJ databases">
        <authorList>
            <person name="Oh B.S."/>
        </authorList>
    </citation>
    <scope>NUCLEOTIDE SEQUENCE [LARGE SCALE GENOMIC DNA]</scope>
    <source>
        <strain evidence="5">KGMB03119</strain>
    </source>
</reference>
<organism evidence="4 5">
    <name type="scientific">Sutterella faecalis</name>
    <dbReference type="NCBI Taxonomy" id="2584944"/>
    <lineage>
        <taxon>Bacteria</taxon>
        <taxon>Pseudomonadati</taxon>
        <taxon>Pseudomonadota</taxon>
        <taxon>Betaproteobacteria</taxon>
        <taxon>Burkholderiales</taxon>
        <taxon>Sutterellaceae</taxon>
        <taxon>Sutterella</taxon>
    </lineage>
</organism>
<proteinExistence type="predicted"/>
<dbReference type="Pfam" id="PF07804">
    <property type="entry name" value="HipA_C"/>
    <property type="match status" value="1"/>
</dbReference>